<name>A0A9N9JDS7_9GLOM</name>
<gene>
    <name evidence="1" type="ORF">RFULGI_LOCUS15076</name>
</gene>
<proteinExistence type="predicted"/>
<organism evidence="1 2">
    <name type="scientific">Racocetra fulgida</name>
    <dbReference type="NCBI Taxonomy" id="60492"/>
    <lineage>
        <taxon>Eukaryota</taxon>
        <taxon>Fungi</taxon>
        <taxon>Fungi incertae sedis</taxon>
        <taxon>Mucoromycota</taxon>
        <taxon>Glomeromycotina</taxon>
        <taxon>Glomeromycetes</taxon>
        <taxon>Diversisporales</taxon>
        <taxon>Gigasporaceae</taxon>
        <taxon>Racocetra</taxon>
    </lineage>
</organism>
<comment type="caution">
    <text evidence="1">The sequence shown here is derived from an EMBL/GenBank/DDBJ whole genome shotgun (WGS) entry which is preliminary data.</text>
</comment>
<dbReference type="Proteomes" id="UP000789396">
    <property type="component" value="Unassembled WGS sequence"/>
</dbReference>
<sequence length="46" mass="4976">TMRVYTILWKTIHPTVTPLPGQAQDGSGLCPHSGQGKPRLLVLHGL</sequence>
<reference evidence="1" key="1">
    <citation type="submission" date="2021-06" db="EMBL/GenBank/DDBJ databases">
        <authorList>
            <person name="Kallberg Y."/>
            <person name="Tangrot J."/>
            <person name="Rosling A."/>
        </authorList>
    </citation>
    <scope>NUCLEOTIDE SEQUENCE</scope>
    <source>
        <strain evidence="1">IN212</strain>
    </source>
</reference>
<feature type="non-terminal residue" evidence="1">
    <location>
        <position position="46"/>
    </location>
</feature>
<protein>
    <submittedName>
        <fullName evidence="1">17207_t:CDS:1</fullName>
    </submittedName>
</protein>
<feature type="non-terminal residue" evidence="1">
    <location>
        <position position="1"/>
    </location>
</feature>
<accession>A0A9N9JDS7</accession>
<evidence type="ECO:0000313" key="1">
    <source>
        <dbReference type="EMBL" id="CAG8771250.1"/>
    </source>
</evidence>
<dbReference type="EMBL" id="CAJVPZ010046608">
    <property type="protein sequence ID" value="CAG8771250.1"/>
    <property type="molecule type" value="Genomic_DNA"/>
</dbReference>
<keyword evidence="2" id="KW-1185">Reference proteome</keyword>
<evidence type="ECO:0000313" key="2">
    <source>
        <dbReference type="Proteomes" id="UP000789396"/>
    </source>
</evidence>
<dbReference type="AlphaFoldDB" id="A0A9N9JDS7"/>